<dbReference type="GO" id="GO:0016787">
    <property type="term" value="F:hydrolase activity"/>
    <property type="evidence" value="ECO:0007669"/>
    <property type="project" value="UniProtKB-KW"/>
</dbReference>
<dbReference type="OrthoDB" id="9779853at2"/>
<dbReference type="InterPro" id="IPR029058">
    <property type="entry name" value="AB_hydrolase_fold"/>
</dbReference>
<dbReference type="PANTHER" id="PTHR43689">
    <property type="entry name" value="HYDROLASE"/>
    <property type="match status" value="1"/>
</dbReference>
<dbReference type="EMBL" id="PGTO01000003">
    <property type="protein sequence ID" value="RAU23036.1"/>
    <property type="molecule type" value="Genomic_DNA"/>
</dbReference>
<dbReference type="Gene3D" id="3.40.50.1820">
    <property type="entry name" value="alpha/beta hydrolase"/>
    <property type="match status" value="1"/>
</dbReference>
<dbReference type="Proteomes" id="UP000251075">
    <property type="component" value="Unassembled WGS sequence"/>
</dbReference>
<protein>
    <submittedName>
        <fullName evidence="2">Alpha/beta hydrolase</fullName>
    </submittedName>
</protein>
<comment type="caution">
    <text evidence="2">The sequence shown here is derived from an EMBL/GenBank/DDBJ whole genome shotgun (WGS) entry which is preliminary data.</text>
</comment>
<name>A0A364P164_9PROT</name>
<evidence type="ECO:0000259" key="1">
    <source>
        <dbReference type="Pfam" id="PF12697"/>
    </source>
</evidence>
<proteinExistence type="predicted"/>
<dbReference type="PANTHER" id="PTHR43689:SF8">
    <property type="entry name" value="ALPHA_BETA-HYDROLASES SUPERFAMILY PROTEIN"/>
    <property type="match status" value="1"/>
</dbReference>
<evidence type="ECO:0000313" key="3">
    <source>
        <dbReference type="Proteomes" id="UP000251075"/>
    </source>
</evidence>
<dbReference type="InterPro" id="IPR000073">
    <property type="entry name" value="AB_hydrolase_1"/>
</dbReference>
<gene>
    <name evidence="2" type="ORF">CU669_06600</name>
</gene>
<organism evidence="2 3">
    <name type="scientific">Paramagnetospirillum kuznetsovii</name>
    <dbReference type="NCBI Taxonomy" id="2053833"/>
    <lineage>
        <taxon>Bacteria</taxon>
        <taxon>Pseudomonadati</taxon>
        <taxon>Pseudomonadota</taxon>
        <taxon>Alphaproteobacteria</taxon>
        <taxon>Rhodospirillales</taxon>
        <taxon>Magnetospirillaceae</taxon>
        <taxon>Paramagnetospirillum</taxon>
    </lineage>
</organism>
<sequence>MWRQHTHGQIDLGDQHLEYKWLHPTVEGRPTLVLLHEGLGCVAIWKGFPEKLAEATGCGVFVYSRRGYGKSSPVDLPRPLTYMHHEALDVLPRLLENLDLGSVILIGHSDGASISLVHAGGTPAKTVKGVVALAPHVMNEEICVASIRQAKIAYETGDLRARLAPLHHDNVDCAFWGWNGAWLDPDFMHWNLEEYLPGIKVPVMVIQGRDDEYGSHVQYDSIKAKCGGPTEVVLLDRCRHSPHKDQPDATLSAITRFVAAIAPHPNPSPRGGGA</sequence>
<dbReference type="SUPFAM" id="SSF53474">
    <property type="entry name" value="alpha/beta-Hydrolases"/>
    <property type="match status" value="1"/>
</dbReference>
<keyword evidence="3" id="KW-1185">Reference proteome</keyword>
<reference evidence="2 3" key="1">
    <citation type="submission" date="2017-11" db="EMBL/GenBank/DDBJ databases">
        <title>Draft genome sequence of magnetotactic bacterium Magnetospirillum kuznetsovii LBB-42.</title>
        <authorList>
            <person name="Grouzdev D.S."/>
            <person name="Rysina M.S."/>
            <person name="Baslerov R.V."/>
            <person name="Koziaeva V."/>
        </authorList>
    </citation>
    <scope>NUCLEOTIDE SEQUENCE [LARGE SCALE GENOMIC DNA]</scope>
    <source>
        <strain evidence="2 3">LBB-42</strain>
    </source>
</reference>
<keyword evidence="2" id="KW-0378">Hydrolase</keyword>
<dbReference type="RefSeq" id="WP_112143018.1">
    <property type="nucleotide sequence ID" value="NZ_PGTO01000003.1"/>
</dbReference>
<accession>A0A364P164</accession>
<evidence type="ECO:0000313" key="2">
    <source>
        <dbReference type="EMBL" id="RAU23036.1"/>
    </source>
</evidence>
<dbReference type="AlphaFoldDB" id="A0A364P164"/>
<feature type="domain" description="AB hydrolase-1" evidence="1">
    <location>
        <begin position="32"/>
        <end position="251"/>
    </location>
</feature>
<dbReference type="Pfam" id="PF12697">
    <property type="entry name" value="Abhydrolase_6"/>
    <property type="match status" value="1"/>
</dbReference>